<dbReference type="Proteomes" id="UP001165740">
    <property type="component" value="Chromosome 2"/>
</dbReference>
<sequence>MTLKDSFMRATLLMRIAVIVAFVAQACSWVSFTTTSWTRGYFDPLEGRSLPYIGLWRSCSYSPPKFASGCNFLDGTPSDALAMTQAFGIVGFVGLNLGFLLVVLKIFTDKLKGNSESLLIAGISMIVSAISWLLAFIIFLIMYAPSSSLLGYSFLLAGFSFILAAVAGVLVLCARS</sequence>
<keyword evidence="2 5" id="KW-0812">Transmembrane</keyword>
<dbReference type="RefSeq" id="XP_055875301.1">
    <property type="nucleotide sequence ID" value="XM_056019326.1"/>
</dbReference>
<dbReference type="GO" id="GO:0005886">
    <property type="term" value="C:plasma membrane"/>
    <property type="evidence" value="ECO:0007669"/>
    <property type="project" value="TreeGrafter"/>
</dbReference>
<dbReference type="PROSITE" id="PS51257">
    <property type="entry name" value="PROKAR_LIPOPROTEIN"/>
    <property type="match status" value="1"/>
</dbReference>
<name>A0A9W2ZJV6_BIOGL</name>
<feature type="transmembrane region" description="Helical" evidence="5">
    <location>
        <begin position="119"/>
        <end position="143"/>
    </location>
</feature>
<accession>A0A9W2ZJV6</accession>
<reference evidence="7 8" key="1">
    <citation type="submission" date="2025-04" db="UniProtKB">
        <authorList>
            <consortium name="RefSeq"/>
        </authorList>
    </citation>
    <scope>IDENTIFICATION</scope>
</reference>
<organism evidence="6 8">
    <name type="scientific">Biomphalaria glabrata</name>
    <name type="common">Bloodfluke planorb</name>
    <name type="synonym">Freshwater snail</name>
    <dbReference type="NCBI Taxonomy" id="6526"/>
    <lineage>
        <taxon>Eukaryota</taxon>
        <taxon>Metazoa</taxon>
        <taxon>Spiralia</taxon>
        <taxon>Lophotrochozoa</taxon>
        <taxon>Mollusca</taxon>
        <taxon>Gastropoda</taxon>
        <taxon>Heterobranchia</taxon>
        <taxon>Euthyneura</taxon>
        <taxon>Panpulmonata</taxon>
        <taxon>Hygrophila</taxon>
        <taxon>Lymnaeoidea</taxon>
        <taxon>Planorbidae</taxon>
        <taxon>Biomphalaria</taxon>
    </lineage>
</organism>
<protein>
    <submittedName>
        <fullName evidence="7 8">Uncharacterized protein LOC106064688</fullName>
    </submittedName>
</protein>
<dbReference type="Gene3D" id="1.20.140.150">
    <property type="match status" value="1"/>
</dbReference>
<evidence type="ECO:0000256" key="1">
    <source>
        <dbReference type="ARBA" id="ARBA00004141"/>
    </source>
</evidence>
<keyword evidence="3 5" id="KW-1133">Transmembrane helix</keyword>
<evidence type="ECO:0000256" key="4">
    <source>
        <dbReference type="ARBA" id="ARBA00023136"/>
    </source>
</evidence>
<proteinExistence type="predicted"/>
<evidence type="ECO:0000256" key="3">
    <source>
        <dbReference type="ARBA" id="ARBA00022989"/>
    </source>
</evidence>
<evidence type="ECO:0000313" key="6">
    <source>
        <dbReference type="Proteomes" id="UP001165740"/>
    </source>
</evidence>
<gene>
    <name evidence="7 8" type="primary">LOC106064688</name>
</gene>
<evidence type="ECO:0000256" key="2">
    <source>
        <dbReference type="ARBA" id="ARBA00022692"/>
    </source>
</evidence>
<dbReference type="PANTHER" id="PTHR10671:SF108">
    <property type="entry name" value="CLAUDIN FAMILY PROTEIN-RELATED"/>
    <property type="match status" value="1"/>
</dbReference>
<keyword evidence="4 5" id="KW-0472">Membrane</keyword>
<dbReference type="InterPro" id="IPR004031">
    <property type="entry name" value="PMP22/EMP/MP20/Claudin"/>
</dbReference>
<evidence type="ECO:0000313" key="8">
    <source>
        <dbReference type="RefSeq" id="XP_055875301.1"/>
    </source>
</evidence>
<feature type="transmembrane region" description="Helical" evidence="5">
    <location>
        <begin position="86"/>
        <end position="107"/>
    </location>
</feature>
<dbReference type="PANTHER" id="PTHR10671">
    <property type="entry name" value="EPITHELIAL MEMBRANE PROTEIN-RELATED"/>
    <property type="match status" value="1"/>
</dbReference>
<dbReference type="GeneID" id="106064688"/>
<dbReference type="InterPro" id="IPR050579">
    <property type="entry name" value="PMP-22/EMP/MP20-like"/>
</dbReference>
<dbReference type="Pfam" id="PF00822">
    <property type="entry name" value="PMP22_Claudin"/>
    <property type="match status" value="1"/>
</dbReference>
<evidence type="ECO:0000313" key="7">
    <source>
        <dbReference type="RefSeq" id="XP_055875300.1"/>
    </source>
</evidence>
<dbReference type="OrthoDB" id="6120799at2759"/>
<comment type="subcellular location">
    <subcellularLocation>
        <location evidence="1">Membrane</location>
        <topology evidence="1">Multi-pass membrane protein</topology>
    </subcellularLocation>
</comment>
<evidence type="ECO:0000256" key="5">
    <source>
        <dbReference type="SAM" id="Phobius"/>
    </source>
</evidence>
<dbReference type="RefSeq" id="XP_055875300.1">
    <property type="nucleotide sequence ID" value="XM_056019325.1"/>
</dbReference>
<dbReference type="AlphaFoldDB" id="A0A9W2ZJV6"/>
<dbReference type="OMA" id="WAREFPD"/>
<keyword evidence="6" id="KW-1185">Reference proteome</keyword>
<feature type="transmembrane region" description="Helical" evidence="5">
    <location>
        <begin position="149"/>
        <end position="174"/>
    </location>
</feature>
<feature type="transmembrane region" description="Helical" evidence="5">
    <location>
        <begin position="12"/>
        <end position="32"/>
    </location>
</feature>